<dbReference type="AlphaFoldDB" id="A0A392P1D2"/>
<name>A0A392P1D2_9FABA</name>
<proteinExistence type="predicted"/>
<evidence type="ECO:0000313" key="3">
    <source>
        <dbReference type="Proteomes" id="UP000265520"/>
    </source>
</evidence>
<evidence type="ECO:0000256" key="1">
    <source>
        <dbReference type="SAM" id="MobiDB-lite"/>
    </source>
</evidence>
<keyword evidence="3" id="KW-1185">Reference proteome</keyword>
<protein>
    <submittedName>
        <fullName evidence="2">ATPase family AAA domain-containing protein 1-A</fullName>
    </submittedName>
</protein>
<evidence type="ECO:0000313" key="2">
    <source>
        <dbReference type="EMBL" id="MCI05156.1"/>
    </source>
</evidence>
<comment type="caution">
    <text evidence="2">The sequence shown here is derived from an EMBL/GenBank/DDBJ whole genome shotgun (WGS) entry which is preliminary data.</text>
</comment>
<dbReference type="Proteomes" id="UP000265520">
    <property type="component" value="Unassembled WGS sequence"/>
</dbReference>
<accession>A0A392P1D2</accession>
<feature type="region of interest" description="Disordered" evidence="1">
    <location>
        <begin position="83"/>
        <end position="120"/>
    </location>
</feature>
<dbReference type="EMBL" id="LXQA010057706">
    <property type="protein sequence ID" value="MCI05156.1"/>
    <property type="molecule type" value="Genomic_DNA"/>
</dbReference>
<feature type="non-terminal residue" evidence="2">
    <location>
        <position position="1"/>
    </location>
</feature>
<organism evidence="2 3">
    <name type="scientific">Trifolium medium</name>
    <dbReference type="NCBI Taxonomy" id="97028"/>
    <lineage>
        <taxon>Eukaryota</taxon>
        <taxon>Viridiplantae</taxon>
        <taxon>Streptophyta</taxon>
        <taxon>Embryophyta</taxon>
        <taxon>Tracheophyta</taxon>
        <taxon>Spermatophyta</taxon>
        <taxon>Magnoliopsida</taxon>
        <taxon>eudicotyledons</taxon>
        <taxon>Gunneridae</taxon>
        <taxon>Pentapetalae</taxon>
        <taxon>rosids</taxon>
        <taxon>fabids</taxon>
        <taxon>Fabales</taxon>
        <taxon>Fabaceae</taxon>
        <taxon>Papilionoideae</taxon>
        <taxon>50 kb inversion clade</taxon>
        <taxon>NPAAA clade</taxon>
        <taxon>Hologalegina</taxon>
        <taxon>IRL clade</taxon>
        <taxon>Trifolieae</taxon>
        <taxon>Trifolium</taxon>
    </lineage>
</organism>
<reference evidence="2 3" key="1">
    <citation type="journal article" date="2018" name="Front. Plant Sci.">
        <title>Red Clover (Trifolium pratense) and Zigzag Clover (T. medium) - A Picture of Genomic Similarities and Differences.</title>
        <authorList>
            <person name="Dluhosova J."/>
            <person name="Istvanek J."/>
            <person name="Nedelnik J."/>
            <person name="Repkova J."/>
        </authorList>
    </citation>
    <scope>NUCLEOTIDE SEQUENCE [LARGE SCALE GENOMIC DNA]</scope>
    <source>
        <strain evidence="3">cv. 10/8</strain>
        <tissue evidence="2">Leaf</tissue>
    </source>
</reference>
<sequence length="211" mass="22606">QVNTEVAVKGAEVQSGVGKFMQLERRSGDPSAVAGASILASLSNLRQDLTRWKSPSQTASKPHQAADVSIHTVLPDGTEIELDGLEGNSTPNIGTDKTADAEASNKNSPMECDPEDAGAEPGNVKFSGVNDLLRPFFRILAGSTTCKLKLSKSICKQVLEERNGAEDTQAASTSGTSVRCAVFKEDAHAAILDEKELEVSFDNFPYYLRYN</sequence>